<dbReference type="AlphaFoldDB" id="A0A6G1E066"/>
<feature type="compositionally biased region" description="Pro residues" evidence="1">
    <location>
        <begin position="100"/>
        <end position="111"/>
    </location>
</feature>
<feature type="compositionally biased region" description="Basic and acidic residues" evidence="1">
    <location>
        <begin position="1"/>
        <end position="11"/>
    </location>
</feature>
<evidence type="ECO:0000256" key="1">
    <source>
        <dbReference type="SAM" id="MobiDB-lite"/>
    </source>
</evidence>
<dbReference type="EMBL" id="SPHZ02000005">
    <property type="protein sequence ID" value="KAF0917771.1"/>
    <property type="molecule type" value="Genomic_DNA"/>
</dbReference>
<evidence type="ECO:0000313" key="2">
    <source>
        <dbReference type="EMBL" id="KAF0917774.1"/>
    </source>
</evidence>
<dbReference type="EMBL" id="SPHZ02000005">
    <property type="protein sequence ID" value="KAF0917774.1"/>
    <property type="molecule type" value="Genomic_DNA"/>
</dbReference>
<dbReference type="EMBL" id="SPHZ02000005">
    <property type="protein sequence ID" value="KAF0917769.1"/>
    <property type="molecule type" value="Genomic_DNA"/>
</dbReference>
<gene>
    <name evidence="2" type="ORF">E2562_021264</name>
</gene>
<dbReference type="EMBL" id="SPHZ02000005">
    <property type="protein sequence ID" value="KAF0917772.1"/>
    <property type="molecule type" value="Genomic_DNA"/>
</dbReference>
<feature type="region of interest" description="Disordered" evidence="1">
    <location>
        <begin position="1"/>
        <end position="137"/>
    </location>
</feature>
<accession>A0A6G1E066</accession>
<keyword evidence="3" id="KW-1185">Reference proteome</keyword>
<name>A0A6G1E066_9ORYZ</name>
<evidence type="ECO:0000313" key="3">
    <source>
        <dbReference type="Proteomes" id="UP000479710"/>
    </source>
</evidence>
<dbReference type="EMBL" id="SPHZ02000005">
    <property type="protein sequence ID" value="KAF0917775.1"/>
    <property type="molecule type" value="Genomic_DNA"/>
</dbReference>
<dbReference type="EMBL" id="SPHZ02000005">
    <property type="protein sequence ID" value="KAF0917773.1"/>
    <property type="molecule type" value="Genomic_DNA"/>
</dbReference>
<dbReference type="EMBL" id="SPHZ02000005">
    <property type="protein sequence ID" value="KAF0917770.1"/>
    <property type="molecule type" value="Genomic_DNA"/>
</dbReference>
<feature type="compositionally biased region" description="Pro residues" evidence="1">
    <location>
        <begin position="72"/>
        <end position="81"/>
    </location>
</feature>
<sequence length="168" mass="17993">MGVGRQQERTSGRLPCGGKRKVLGRTTPGAKGGESALCSTSPGFSHRALERRRIWARPAARRVGGDRQGLSSPPPASPLPPWQASKPSAWRPRTTTMTQSPPPSAHSPPPSLCHGATRSDRRSPPNTVHPISLPHHRWCTAPHGDAAAALHLQSLGPEAQRGCNESRR</sequence>
<proteinExistence type="predicted"/>
<comment type="caution">
    <text evidence="2">The sequence shown here is derived from an EMBL/GenBank/DDBJ whole genome shotgun (WGS) entry which is preliminary data.</text>
</comment>
<dbReference type="Proteomes" id="UP000479710">
    <property type="component" value="Unassembled WGS sequence"/>
</dbReference>
<reference evidence="2 3" key="1">
    <citation type="submission" date="2019-11" db="EMBL/GenBank/DDBJ databases">
        <title>Whole genome sequence of Oryza granulata.</title>
        <authorList>
            <person name="Li W."/>
        </authorList>
    </citation>
    <scope>NUCLEOTIDE SEQUENCE [LARGE SCALE GENOMIC DNA]</scope>
    <source>
        <strain evidence="3">cv. Menghai</strain>
        <tissue evidence="2">Leaf</tissue>
    </source>
</reference>
<organism evidence="2 3">
    <name type="scientific">Oryza meyeriana var. granulata</name>
    <dbReference type="NCBI Taxonomy" id="110450"/>
    <lineage>
        <taxon>Eukaryota</taxon>
        <taxon>Viridiplantae</taxon>
        <taxon>Streptophyta</taxon>
        <taxon>Embryophyta</taxon>
        <taxon>Tracheophyta</taxon>
        <taxon>Spermatophyta</taxon>
        <taxon>Magnoliopsida</taxon>
        <taxon>Liliopsida</taxon>
        <taxon>Poales</taxon>
        <taxon>Poaceae</taxon>
        <taxon>BOP clade</taxon>
        <taxon>Oryzoideae</taxon>
        <taxon>Oryzeae</taxon>
        <taxon>Oryzinae</taxon>
        <taxon>Oryza</taxon>
        <taxon>Oryza meyeriana</taxon>
    </lineage>
</organism>
<protein>
    <submittedName>
        <fullName evidence="2">Uncharacterized protein</fullName>
    </submittedName>
</protein>